<dbReference type="Pfam" id="PF10823">
    <property type="entry name" value="DUF2568"/>
    <property type="match status" value="1"/>
</dbReference>
<gene>
    <name evidence="2" type="ORF">GCM10010970_38470</name>
</gene>
<evidence type="ECO:0000256" key="1">
    <source>
        <dbReference type="SAM" id="Phobius"/>
    </source>
</evidence>
<dbReference type="EMBL" id="BMLX01000008">
    <property type="protein sequence ID" value="GGP23847.1"/>
    <property type="molecule type" value="Genomic_DNA"/>
</dbReference>
<evidence type="ECO:0000313" key="2">
    <source>
        <dbReference type="EMBL" id="GGP23847.1"/>
    </source>
</evidence>
<keyword evidence="1" id="KW-0472">Membrane</keyword>
<reference evidence="3" key="1">
    <citation type="journal article" date="2019" name="Int. J. Syst. Evol. Microbiol.">
        <title>The Global Catalogue of Microorganisms (GCM) 10K type strain sequencing project: providing services to taxonomists for standard genome sequencing and annotation.</title>
        <authorList>
            <consortium name="The Broad Institute Genomics Platform"/>
            <consortium name="The Broad Institute Genome Sequencing Center for Infectious Disease"/>
            <person name="Wu L."/>
            <person name="Ma J."/>
        </authorList>
    </citation>
    <scope>NUCLEOTIDE SEQUENCE [LARGE SCALE GENOMIC DNA]</scope>
    <source>
        <strain evidence="3">CGMCC 1.8859</strain>
    </source>
</reference>
<comment type="caution">
    <text evidence="2">The sequence shown here is derived from an EMBL/GenBank/DDBJ whole genome shotgun (WGS) entry which is preliminary data.</text>
</comment>
<evidence type="ECO:0008006" key="4">
    <source>
        <dbReference type="Google" id="ProtNLM"/>
    </source>
</evidence>
<feature type="transmembrane region" description="Helical" evidence="1">
    <location>
        <begin position="9"/>
        <end position="27"/>
    </location>
</feature>
<keyword evidence="3" id="KW-1185">Reference proteome</keyword>
<name>A0ABQ2PE55_9NEIS</name>
<feature type="transmembrane region" description="Helical" evidence="1">
    <location>
        <begin position="75"/>
        <end position="105"/>
    </location>
</feature>
<keyword evidence="1" id="KW-0812">Transmembrane</keyword>
<dbReference type="Proteomes" id="UP000637267">
    <property type="component" value="Unassembled WGS sequence"/>
</dbReference>
<sequence>MGYHPINLFVRFLLELAALAGLAWWGWQTHSGAAQLAFCVLTPALVATIWGMFAVPGDRSRHGSAPVPVPGAIRLMLELAVFAAAVIALALTGALLLALLLAAAVCVHYLCSADRINWLVHH</sequence>
<feature type="transmembrane region" description="Helical" evidence="1">
    <location>
        <begin position="33"/>
        <end position="55"/>
    </location>
</feature>
<organism evidence="2 3">
    <name type="scientific">Silvimonas iriomotensis</name>
    <dbReference type="NCBI Taxonomy" id="449662"/>
    <lineage>
        <taxon>Bacteria</taxon>
        <taxon>Pseudomonadati</taxon>
        <taxon>Pseudomonadota</taxon>
        <taxon>Betaproteobacteria</taxon>
        <taxon>Neisseriales</taxon>
        <taxon>Chitinibacteraceae</taxon>
        <taxon>Silvimonas</taxon>
    </lineage>
</organism>
<proteinExistence type="predicted"/>
<protein>
    <recommendedName>
        <fullName evidence="4">DUF2568 domain-containing protein</fullName>
    </recommendedName>
</protein>
<dbReference type="InterPro" id="IPR021214">
    <property type="entry name" value="DUF2568"/>
</dbReference>
<accession>A0ABQ2PE55</accession>
<evidence type="ECO:0000313" key="3">
    <source>
        <dbReference type="Proteomes" id="UP000637267"/>
    </source>
</evidence>
<keyword evidence="1" id="KW-1133">Transmembrane helix</keyword>